<name>A0A3R8ZAU8_9FLAO</name>
<accession>A0A3R8ZAU8</accession>
<dbReference type="GO" id="GO:0009279">
    <property type="term" value="C:cell outer membrane"/>
    <property type="evidence" value="ECO:0007669"/>
    <property type="project" value="UniProtKB-SubCell"/>
</dbReference>
<dbReference type="RefSeq" id="WP_125348821.1">
    <property type="nucleotide sequence ID" value="NZ_RHPN01000001.1"/>
</dbReference>
<proteinExistence type="inferred from homology"/>
<evidence type="ECO:0000259" key="7">
    <source>
        <dbReference type="Pfam" id="PF14322"/>
    </source>
</evidence>
<protein>
    <submittedName>
        <fullName evidence="8">RagB/SusD family nutrient uptake outer membrane protein</fullName>
    </submittedName>
</protein>
<dbReference type="Pfam" id="PF14322">
    <property type="entry name" value="SusD-like_3"/>
    <property type="match status" value="1"/>
</dbReference>
<evidence type="ECO:0000256" key="3">
    <source>
        <dbReference type="ARBA" id="ARBA00022729"/>
    </source>
</evidence>
<evidence type="ECO:0000313" key="9">
    <source>
        <dbReference type="Proteomes" id="UP000267844"/>
    </source>
</evidence>
<comment type="similarity">
    <text evidence="2">Belongs to the SusD family.</text>
</comment>
<dbReference type="PROSITE" id="PS51257">
    <property type="entry name" value="PROKAR_LIPOPROTEIN"/>
    <property type="match status" value="1"/>
</dbReference>
<keyword evidence="5" id="KW-0998">Cell outer membrane</keyword>
<evidence type="ECO:0000256" key="1">
    <source>
        <dbReference type="ARBA" id="ARBA00004442"/>
    </source>
</evidence>
<gene>
    <name evidence="8" type="ORF">EGI89_01065</name>
</gene>
<dbReference type="SUPFAM" id="SSF48452">
    <property type="entry name" value="TPR-like"/>
    <property type="match status" value="1"/>
</dbReference>
<dbReference type="Gene3D" id="1.25.40.390">
    <property type="match status" value="2"/>
</dbReference>
<comment type="caution">
    <text evidence="8">The sequence shown here is derived from an EMBL/GenBank/DDBJ whole genome shotgun (WGS) entry which is preliminary data.</text>
</comment>
<dbReference type="Proteomes" id="UP000267844">
    <property type="component" value="Unassembled WGS sequence"/>
</dbReference>
<keyword evidence="4" id="KW-0472">Membrane</keyword>
<dbReference type="Pfam" id="PF07980">
    <property type="entry name" value="SusD_RagB"/>
    <property type="match status" value="1"/>
</dbReference>
<sequence>MKKIVYILASVTFLSLTSCDLGYEPYTSIPEGEIDHIDGSPKNLTLGNYSLMKNWVENWHRITEYPGDNVALSGSTTDNLMNNYNYQRIVNNSRVNNYWAYSYKIIAGVNSTLTKLEEGKSQEDDQLIAENLYIRSLMYFYLTNVFGRPYNQGASTNLGVPIKLKDDPYENLPRSTVKQVYDQILTDLDKAEALINDESRDKVYASKEAVYALLSRVYLYMENNQKAIEYANKVIDSGKFTLISKNEYKNFAVNAPEKNPENIFSIKFVKNIDYPDGGWYTIGSMYANINGSGWGEMYASRKYLELVRKYPQDVRYSLIKPVLDAEKPNELHAYYVKDNYQYASVVVTKSGTDYNYTESGVTKTLIKKSNGADAFQYFINIEGKERTVLVDNKLANRNGYLKYYILKCSGQEDQSHLWSPVISRLSEMYLIRAEANAKLGNTNAALTDVNVIRERAGIPTGGLWTTANLGGLSALDVVMQERQLELAWVGHRKFDVFRNGLTMERQYPGTHLSGNNPFYTIAPTANEIVEYIPEQQINLSKGVLVQNP</sequence>
<comment type="subcellular location">
    <subcellularLocation>
        <location evidence="1">Cell outer membrane</location>
    </subcellularLocation>
</comment>
<keyword evidence="3" id="KW-0732">Signal</keyword>
<feature type="domain" description="SusD-like N-terminal" evidence="7">
    <location>
        <begin position="69"/>
        <end position="219"/>
    </location>
</feature>
<evidence type="ECO:0000259" key="6">
    <source>
        <dbReference type="Pfam" id="PF07980"/>
    </source>
</evidence>
<dbReference type="InterPro" id="IPR012944">
    <property type="entry name" value="SusD_RagB_dom"/>
</dbReference>
<dbReference type="InterPro" id="IPR033985">
    <property type="entry name" value="SusD-like_N"/>
</dbReference>
<feature type="domain" description="RagB/SusD" evidence="6">
    <location>
        <begin position="260"/>
        <end position="548"/>
    </location>
</feature>
<dbReference type="AlphaFoldDB" id="A0A3R8ZAU8"/>
<evidence type="ECO:0000256" key="5">
    <source>
        <dbReference type="ARBA" id="ARBA00023237"/>
    </source>
</evidence>
<dbReference type="InterPro" id="IPR011990">
    <property type="entry name" value="TPR-like_helical_dom_sf"/>
</dbReference>
<evidence type="ECO:0000313" key="8">
    <source>
        <dbReference type="EMBL" id="RRT94632.1"/>
    </source>
</evidence>
<evidence type="ECO:0000256" key="2">
    <source>
        <dbReference type="ARBA" id="ARBA00006275"/>
    </source>
</evidence>
<organism evidence="8 9">
    <name type="scientific">Empedobacter falsenii</name>
    <dbReference type="NCBI Taxonomy" id="343874"/>
    <lineage>
        <taxon>Bacteria</taxon>
        <taxon>Pseudomonadati</taxon>
        <taxon>Bacteroidota</taxon>
        <taxon>Flavobacteriia</taxon>
        <taxon>Flavobacteriales</taxon>
        <taxon>Weeksellaceae</taxon>
        <taxon>Empedobacter</taxon>
    </lineage>
</organism>
<evidence type="ECO:0000256" key="4">
    <source>
        <dbReference type="ARBA" id="ARBA00023136"/>
    </source>
</evidence>
<dbReference type="EMBL" id="RHPO01000001">
    <property type="protein sequence ID" value="RRT94632.1"/>
    <property type="molecule type" value="Genomic_DNA"/>
</dbReference>
<dbReference type="CDD" id="cd08977">
    <property type="entry name" value="SusD"/>
    <property type="match status" value="1"/>
</dbReference>
<reference evidence="8 9" key="1">
    <citation type="submission" date="2018-10" db="EMBL/GenBank/DDBJ databases">
        <title>Transmission dynamics of multidrug resistant bacteria on intensive care unit surfaces.</title>
        <authorList>
            <person name="D'Souza A.W."/>
            <person name="Potter R.F."/>
            <person name="Wallace M."/>
            <person name="Shupe A."/>
            <person name="Patel S."/>
            <person name="Sun S."/>
            <person name="Gul D."/>
            <person name="Kwon J.H."/>
            <person name="Andleeb S."/>
            <person name="Burnham C.-A.D."/>
            <person name="Dantas G."/>
        </authorList>
    </citation>
    <scope>NUCLEOTIDE SEQUENCE [LARGE SCALE GENOMIC DNA]</scope>
    <source>
        <strain evidence="8 9">WF_348</strain>
    </source>
</reference>